<protein>
    <submittedName>
        <fullName evidence="1">Uncharacterized protein</fullName>
    </submittedName>
</protein>
<evidence type="ECO:0000313" key="1">
    <source>
        <dbReference type="EMBL" id="BDV35279.1"/>
    </source>
</evidence>
<organism evidence="1 2">
    <name type="scientific">Methylocystis iwaonis</name>
    <dbReference type="NCBI Taxonomy" id="2885079"/>
    <lineage>
        <taxon>Bacteria</taxon>
        <taxon>Pseudomonadati</taxon>
        <taxon>Pseudomonadota</taxon>
        <taxon>Alphaproteobacteria</taxon>
        <taxon>Hyphomicrobiales</taxon>
        <taxon>Methylocystaceae</taxon>
        <taxon>Methylocystis</taxon>
    </lineage>
</organism>
<gene>
    <name evidence="1" type="ORF">SS37A_28080</name>
</gene>
<dbReference type="Proteomes" id="UP001317629">
    <property type="component" value="Chromosome"/>
</dbReference>
<reference evidence="1 2" key="1">
    <citation type="journal article" date="2023" name="Int. J. Syst. Evol. Microbiol.">
        <title>Methylocystis iwaonis sp. nov., a type II methane-oxidizing bacterium from surface soil of a rice paddy field in Japan, and emended description of the genus Methylocystis (ex Whittenbury et al. 1970) Bowman et al. 1993.</title>
        <authorList>
            <person name="Kaise H."/>
            <person name="Sawadogo J.B."/>
            <person name="Alam M.S."/>
            <person name="Ueno C."/>
            <person name="Dianou D."/>
            <person name="Shinjo R."/>
            <person name="Asakawa S."/>
        </authorList>
    </citation>
    <scope>NUCLEOTIDE SEQUENCE [LARGE SCALE GENOMIC DNA]</scope>
    <source>
        <strain evidence="1 2">SS37A-Re</strain>
    </source>
</reference>
<accession>A0ABM8EBD0</accession>
<dbReference type="RefSeq" id="WP_350356495.1">
    <property type="nucleotide sequence ID" value="NZ_AP027142.1"/>
</dbReference>
<sequence>MVAGNRQAGDHYFGLGFRRDLAGRQRVTDNAVAFFRINGAVIEADAGAARAAALRRLAEALDNIRCAVAVLILKRNEEAALMRLSPLPVIAPAPCIDVNDAVVGDGDVAGVADLIGEDRGAETRGQRYAGVAAGAGRLVLALRGARAKRRERRQNGQGDCTEQSSTHRRLIGFHAEKFARCATSFRATLACG</sequence>
<dbReference type="EMBL" id="AP027142">
    <property type="protein sequence ID" value="BDV35279.1"/>
    <property type="molecule type" value="Genomic_DNA"/>
</dbReference>
<name>A0ABM8EBD0_9HYPH</name>
<proteinExistence type="predicted"/>
<keyword evidence="2" id="KW-1185">Reference proteome</keyword>
<evidence type="ECO:0000313" key="2">
    <source>
        <dbReference type="Proteomes" id="UP001317629"/>
    </source>
</evidence>